<organism evidence="2 3">
    <name type="scientific">Gonium pectorale</name>
    <name type="common">Green alga</name>
    <dbReference type="NCBI Taxonomy" id="33097"/>
    <lineage>
        <taxon>Eukaryota</taxon>
        <taxon>Viridiplantae</taxon>
        <taxon>Chlorophyta</taxon>
        <taxon>core chlorophytes</taxon>
        <taxon>Chlorophyceae</taxon>
        <taxon>CS clade</taxon>
        <taxon>Chlamydomonadales</taxon>
        <taxon>Volvocaceae</taxon>
        <taxon>Gonium</taxon>
    </lineage>
</organism>
<feature type="compositionally biased region" description="Gly residues" evidence="1">
    <location>
        <begin position="161"/>
        <end position="178"/>
    </location>
</feature>
<feature type="region of interest" description="Disordered" evidence="1">
    <location>
        <begin position="61"/>
        <end position="110"/>
    </location>
</feature>
<dbReference type="EMBL" id="LSYV01000235">
    <property type="protein sequence ID" value="KXZ41948.1"/>
    <property type="molecule type" value="Genomic_DNA"/>
</dbReference>
<comment type="caution">
    <text evidence="2">The sequence shown here is derived from an EMBL/GenBank/DDBJ whole genome shotgun (WGS) entry which is preliminary data.</text>
</comment>
<evidence type="ECO:0000313" key="3">
    <source>
        <dbReference type="Proteomes" id="UP000075714"/>
    </source>
</evidence>
<feature type="compositionally biased region" description="Gly residues" evidence="1">
    <location>
        <begin position="73"/>
        <end position="88"/>
    </location>
</feature>
<keyword evidence="3" id="KW-1185">Reference proteome</keyword>
<sequence>MSGAAQLADGSAALFACVDTACRQPCAAGRGGGGRTSRLVLEAHEVDLPAGRVTLRLPPHAVHPEMSSAPGSAGSGAHGDGDGGGASGGDCCSGSSSSGPGDGGGGGGGSGGGGVGCAAGCFVYLHLFLAALTPPPPPSSSHVATESAPDPGTTSLHPPAGTGGGEGLGRQGDGGGAGAVAAADWLGSAALVLLPSAAASELCRLWQRMVDEVRRGDEASAPPPPPPWQPTDAGHFPHGHHPPDATAVTATAAGGAGRGGGGGDTLSFEEACATAYQASMRPLLEDLAVGLRLPGASAAVWGGGAAAGAGPWTPEGLAGAGAQQPAASAPATAVATEGGPAPPHPASPRDSLAEVGGE</sequence>
<feature type="region of interest" description="Disordered" evidence="1">
    <location>
        <begin position="135"/>
        <end position="178"/>
    </location>
</feature>
<dbReference type="AlphaFoldDB" id="A0A150FWJ1"/>
<feature type="compositionally biased region" description="Low complexity" evidence="1">
    <location>
        <begin position="320"/>
        <end position="336"/>
    </location>
</feature>
<evidence type="ECO:0000256" key="1">
    <source>
        <dbReference type="SAM" id="MobiDB-lite"/>
    </source>
</evidence>
<gene>
    <name evidence="2" type="ORF">GPECTOR_236g552</name>
</gene>
<protein>
    <submittedName>
        <fullName evidence="2">Uncharacterized protein</fullName>
    </submittedName>
</protein>
<feature type="region of interest" description="Disordered" evidence="1">
    <location>
        <begin position="215"/>
        <end position="241"/>
    </location>
</feature>
<proteinExistence type="predicted"/>
<feature type="compositionally biased region" description="Low complexity" evidence="1">
    <location>
        <begin position="89"/>
        <end position="99"/>
    </location>
</feature>
<name>A0A150FWJ1_GONPE</name>
<reference evidence="3" key="1">
    <citation type="journal article" date="2016" name="Nat. Commun.">
        <title>The Gonium pectorale genome demonstrates co-option of cell cycle regulation during the evolution of multicellularity.</title>
        <authorList>
            <person name="Hanschen E.R."/>
            <person name="Marriage T.N."/>
            <person name="Ferris P.J."/>
            <person name="Hamaji T."/>
            <person name="Toyoda A."/>
            <person name="Fujiyama A."/>
            <person name="Neme R."/>
            <person name="Noguchi H."/>
            <person name="Minakuchi Y."/>
            <person name="Suzuki M."/>
            <person name="Kawai-Toyooka H."/>
            <person name="Smith D.R."/>
            <person name="Sparks H."/>
            <person name="Anderson J."/>
            <person name="Bakaric R."/>
            <person name="Luria V."/>
            <person name="Karger A."/>
            <person name="Kirschner M.W."/>
            <person name="Durand P.M."/>
            <person name="Michod R.E."/>
            <person name="Nozaki H."/>
            <person name="Olson B.J."/>
        </authorList>
    </citation>
    <scope>NUCLEOTIDE SEQUENCE [LARGE SCALE GENOMIC DNA]</scope>
    <source>
        <strain evidence="3">NIES-2863</strain>
    </source>
</reference>
<dbReference type="Proteomes" id="UP000075714">
    <property type="component" value="Unassembled WGS sequence"/>
</dbReference>
<feature type="compositionally biased region" description="Gly residues" evidence="1">
    <location>
        <begin position="100"/>
        <end position="110"/>
    </location>
</feature>
<evidence type="ECO:0000313" key="2">
    <source>
        <dbReference type="EMBL" id="KXZ41948.1"/>
    </source>
</evidence>
<accession>A0A150FWJ1</accession>
<feature type="region of interest" description="Disordered" evidence="1">
    <location>
        <begin position="311"/>
        <end position="358"/>
    </location>
</feature>